<evidence type="ECO:0000313" key="10">
    <source>
        <dbReference type="Proteomes" id="UP001054252"/>
    </source>
</evidence>
<dbReference type="Proteomes" id="UP001054252">
    <property type="component" value="Unassembled WGS sequence"/>
</dbReference>
<gene>
    <name evidence="9" type="ORF">SLEP1_g14798</name>
</gene>
<feature type="region of interest" description="Disordered" evidence="6">
    <location>
        <begin position="902"/>
        <end position="998"/>
    </location>
</feature>
<feature type="compositionally biased region" description="Basic residues" evidence="6">
    <location>
        <begin position="1092"/>
        <end position="1103"/>
    </location>
</feature>
<keyword evidence="10" id="KW-1185">Reference proteome</keyword>
<feature type="region of interest" description="Disordered" evidence="6">
    <location>
        <begin position="129"/>
        <end position="149"/>
    </location>
</feature>
<evidence type="ECO:0000256" key="2">
    <source>
        <dbReference type="ARBA" id="ARBA00022664"/>
    </source>
</evidence>
<evidence type="ECO:0000256" key="6">
    <source>
        <dbReference type="SAM" id="MobiDB-lite"/>
    </source>
</evidence>
<feature type="compositionally biased region" description="Basic and acidic residues" evidence="6">
    <location>
        <begin position="1075"/>
        <end position="1091"/>
    </location>
</feature>
<feature type="region of interest" description="Disordered" evidence="6">
    <location>
        <begin position="1048"/>
        <end position="1116"/>
    </location>
</feature>
<comment type="caution">
    <text evidence="9">The sequence shown here is derived from an EMBL/GenBank/DDBJ whole genome shotgun (WGS) entry which is preliminary data.</text>
</comment>
<feature type="compositionally biased region" description="Basic residues" evidence="6">
    <location>
        <begin position="923"/>
        <end position="932"/>
    </location>
</feature>
<accession>A0AAV5IUS4</accession>
<keyword evidence="5" id="KW-0269">Exonuclease</keyword>
<protein>
    <submittedName>
        <fullName evidence="9">Uncharacterized protein</fullName>
    </submittedName>
</protein>
<dbReference type="GO" id="GO:0000956">
    <property type="term" value="P:nuclear-transcribed mRNA catabolic process"/>
    <property type="evidence" value="ECO:0007669"/>
    <property type="project" value="TreeGrafter"/>
</dbReference>
<evidence type="ECO:0000256" key="1">
    <source>
        <dbReference type="ARBA" id="ARBA00006994"/>
    </source>
</evidence>
<keyword evidence="3" id="KW-0540">Nuclease</keyword>
<proteinExistence type="inferred from homology"/>
<feature type="region of interest" description="Disordered" evidence="6">
    <location>
        <begin position="1163"/>
        <end position="1201"/>
    </location>
</feature>
<dbReference type="EMBL" id="BPVZ01000018">
    <property type="protein sequence ID" value="GKV02345.1"/>
    <property type="molecule type" value="Genomic_DNA"/>
</dbReference>
<dbReference type="Pfam" id="PF03159">
    <property type="entry name" value="XRN_N"/>
    <property type="match status" value="1"/>
</dbReference>
<dbReference type="GO" id="GO:0004534">
    <property type="term" value="F:5'-3' RNA exonuclease activity"/>
    <property type="evidence" value="ECO:0007669"/>
    <property type="project" value="TreeGrafter"/>
</dbReference>
<name>A0AAV5IUS4_9ROSI</name>
<feature type="compositionally biased region" description="Basic residues" evidence="6">
    <location>
        <begin position="1171"/>
        <end position="1181"/>
    </location>
</feature>
<feature type="compositionally biased region" description="Polar residues" evidence="6">
    <location>
        <begin position="1187"/>
        <end position="1201"/>
    </location>
</feature>
<dbReference type="AlphaFoldDB" id="A0AAV5IUS4"/>
<dbReference type="InterPro" id="IPR027073">
    <property type="entry name" value="5_3_exoribonuclease"/>
</dbReference>
<dbReference type="GO" id="GO:0005634">
    <property type="term" value="C:nucleus"/>
    <property type="evidence" value="ECO:0007669"/>
    <property type="project" value="TreeGrafter"/>
</dbReference>
<evidence type="ECO:0000256" key="4">
    <source>
        <dbReference type="ARBA" id="ARBA00022801"/>
    </source>
</evidence>
<dbReference type="GO" id="GO:0006397">
    <property type="term" value="P:mRNA processing"/>
    <property type="evidence" value="ECO:0007669"/>
    <property type="project" value="UniProtKB-KW"/>
</dbReference>
<dbReference type="Pfam" id="PF17846">
    <property type="entry name" value="XRN_M"/>
    <property type="match status" value="1"/>
</dbReference>
<sequence length="1201" mass="137549">MGIPAFYRWLVDRYPKCVLKAVEDHPVFVNGVGVPVDVTGPNPNGVEYDNLYLDMNGIIHPCFHPEGLPAPTTYDKVFEAMFNYIDKIFSIVRPRKLLFMAIDGVAPRAKMNQQRARRFKAAKEAAEAAEGITLESEEEKPGPLEQSEMDSNVMDSNVITPGTEFMELLSSALRYYIHLRMNEDSGWKGIKVILSDATVPGEGEHKIMSFIRLQRNLLGYDPNTWHCMYGLDADLIMLALATHEVNFSILREDGRLNKQNRKYGRRLINQKRKRGAPEDIPKPSELLDNYIMKLKFQFLNIWVLREYLKHDMEIPDQAVKGDLERFVDDFVFICLFVGNDFLPQLPSLEISEGAINLLLMIYKDEFVKRGGYLTNSFEVNLERVEHFLHSVGAFEQKIIAQRTHAKVKKRKRPTKSCKLGCNGSRFPSDERETKSGNIYSSSKTLEIMGNGENPSFRCKSSGRNKIKLDTLNWRERFYVEKFEAKTIDDCERTKKDAAFKYVEGICWVMRYYYQEVCSWQWFYPYHYAPFASDFVSIDQLEIQFTLGEPFKPFDQLLGVLPAASAHALPMAYRKLMTDSCSPILDFYPTDFEVDMEGKRFAWQAVIKLPFIEESRLLSEIAKVESTLSDEDRKRNTPGLDVLFVHVSHPLAAEINYICERAMDTSKLNDTEIKQKIDPALSGGMNGYFYISDRPVRPMEIYSPIADLKMIAQNDVISVFYKYPPFHPHIPRLPDGVMLPEKIVGKDDLRPLSKIWCSKDARLLYARKTQAICSIMNSRRNKPDTYLGSCKRPAVQRNEAGYTLRRQLVVSRRTKDKANIVLNCHVKKLKNCNLQRWRKVDGESMPEDALLRLKEENKSNEGDQVPCEDNYGNCAGGLKQADKEVKHAKVEGVSFSIENFEKYGGEQTDGGAANKTIDVVESKNRKRRSKKRKHSDDVAHSNGKKMCNFENIEQVESKNRKPRSKKRKHRDDVTHSNGEKVCNFENMEQSKRDGNNAPVADGLEEKMVEIKHSELNGVLVNDGRSEGIDARKTEFGLHADIKNDEVEYKSREELERGQKKNEGGRPGSFIKLEQTQVDKSRNGMEMETEVRSNKRKKQRSKKGKRSVDIGQNNDENLKRFFVKEPIENDGGDGVHKDAFKMESGINREQPEEVGLHAAPVRIGEVKTEVKSKKNRKRSKEKKHSNSEALSCNNDGEFKSCSS</sequence>
<dbReference type="Gene3D" id="3.40.50.12390">
    <property type="match status" value="2"/>
</dbReference>
<dbReference type="FunFam" id="3.40.50.12390:FF:000003">
    <property type="entry name" value="5'-3' exoribonuclease"/>
    <property type="match status" value="1"/>
</dbReference>
<keyword evidence="4" id="KW-0378">Hydrolase</keyword>
<organism evidence="9 10">
    <name type="scientific">Rubroshorea leprosula</name>
    <dbReference type="NCBI Taxonomy" id="152421"/>
    <lineage>
        <taxon>Eukaryota</taxon>
        <taxon>Viridiplantae</taxon>
        <taxon>Streptophyta</taxon>
        <taxon>Embryophyta</taxon>
        <taxon>Tracheophyta</taxon>
        <taxon>Spermatophyta</taxon>
        <taxon>Magnoliopsida</taxon>
        <taxon>eudicotyledons</taxon>
        <taxon>Gunneridae</taxon>
        <taxon>Pentapetalae</taxon>
        <taxon>rosids</taxon>
        <taxon>malvids</taxon>
        <taxon>Malvales</taxon>
        <taxon>Dipterocarpaceae</taxon>
        <taxon>Rubroshorea</taxon>
    </lineage>
</organism>
<dbReference type="FunFam" id="1.25.40.1050:FF:000002">
    <property type="entry name" value="5'-3' exoribonuclease"/>
    <property type="match status" value="1"/>
</dbReference>
<dbReference type="PANTHER" id="PTHR12341">
    <property type="entry name" value="5'-&gt;3' EXORIBONUCLEASE"/>
    <property type="match status" value="1"/>
</dbReference>
<evidence type="ECO:0000313" key="9">
    <source>
        <dbReference type="EMBL" id="GKV02345.1"/>
    </source>
</evidence>
<keyword evidence="2" id="KW-0507">mRNA processing</keyword>
<feature type="domain" description="Xrn1 helical" evidence="8">
    <location>
        <begin position="322"/>
        <end position="748"/>
    </location>
</feature>
<dbReference type="GO" id="GO:0003723">
    <property type="term" value="F:RNA binding"/>
    <property type="evidence" value="ECO:0007669"/>
    <property type="project" value="TreeGrafter"/>
</dbReference>
<dbReference type="InterPro" id="IPR004859">
    <property type="entry name" value="Xrn1_N"/>
</dbReference>
<evidence type="ECO:0000259" key="8">
    <source>
        <dbReference type="Pfam" id="PF17846"/>
    </source>
</evidence>
<comment type="similarity">
    <text evidence="1">Belongs to the 5'-3' exonuclease family. XRN2/RAT1 subfamily.</text>
</comment>
<dbReference type="Gene3D" id="1.25.40.1050">
    <property type="match status" value="1"/>
</dbReference>
<feature type="domain" description="Xrn1 N-terminal" evidence="7">
    <location>
        <begin position="1"/>
        <end position="253"/>
    </location>
</feature>
<dbReference type="InterPro" id="IPR041412">
    <property type="entry name" value="Xrn1_helical"/>
</dbReference>
<evidence type="ECO:0000259" key="7">
    <source>
        <dbReference type="Pfam" id="PF03159"/>
    </source>
</evidence>
<evidence type="ECO:0000256" key="5">
    <source>
        <dbReference type="ARBA" id="ARBA00022839"/>
    </source>
</evidence>
<feature type="compositionally biased region" description="Basic residues" evidence="6">
    <location>
        <begin position="959"/>
        <end position="968"/>
    </location>
</feature>
<evidence type="ECO:0000256" key="3">
    <source>
        <dbReference type="ARBA" id="ARBA00022722"/>
    </source>
</evidence>
<dbReference type="CDD" id="cd18673">
    <property type="entry name" value="PIN_XRN1-2-like"/>
    <property type="match status" value="1"/>
</dbReference>
<feature type="compositionally biased region" description="Basic and acidic residues" evidence="6">
    <location>
        <begin position="1048"/>
        <end position="1062"/>
    </location>
</feature>
<reference evidence="9 10" key="1">
    <citation type="journal article" date="2021" name="Commun. Biol.">
        <title>The genome of Shorea leprosula (Dipterocarpaceae) highlights the ecological relevance of drought in aseasonal tropical rainforests.</title>
        <authorList>
            <person name="Ng K.K.S."/>
            <person name="Kobayashi M.J."/>
            <person name="Fawcett J.A."/>
            <person name="Hatakeyama M."/>
            <person name="Paape T."/>
            <person name="Ng C.H."/>
            <person name="Ang C.C."/>
            <person name="Tnah L.H."/>
            <person name="Lee C.T."/>
            <person name="Nishiyama T."/>
            <person name="Sese J."/>
            <person name="O'Brien M.J."/>
            <person name="Copetti D."/>
            <person name="Mohd Noor M.I."/>
            <person name="Ong R.C."/>
            <person name="Putra M."/>
            <person name="Sireger I.Z."/>
            <person name="Indrioko S."/>
            <person name="Kosugi Y."/>
            <person name="Izuno A."/>
            <person name="Isagi Y."/>
            <person name="Lee S.L."/>
            <person name="Shimizu K.K."/>
        </authorList>
    </citation>
    <scope>NUCLEOTIDE SEQUENCE [LARGE SCALE GENOMIC DNA]</scope>
    <source>
        <tissue evidence="9">Leaf</tissue>
    </source>
</reference>
<dbReference type="PANTHER" id="PTHR12341:SF53">
    <property type="entry name" value="5'-3' EXORIBONUCLEASE"/>
    <property type="match status" value="1"/>
</dbReference>